<organism evidence="9 10">
    <name type="scientific">Maritimibacter fusiformis</name>
    <dbReference type="NCBI Taxonomy" id="2603819"/>
    <lineage>
        <taxon>Bacteria</taxon>
        <taxon>Pseudomonadati</taxon>
        <taxon>Pseudomonadota</taxon>
        <taxon>Alphaproteobacteria</taxon>
        <taxon>Rhodobacterales</taxon>
        <taxon>Roseobacteraceae</taxon>
        <taxon>Maritimibacter</taxon>
    </lineage>
</organism>
<feature type="transmembrane region" description="Helical" evidence="7">
    <location>
        <begin position="395"/>
        <end position="413"/>
    </location>
</feature>
<evidence type="ECO:0000256" key="6">
    <source>
        <dbReference type="ARBA" id="ARBA00023136"/>
    </source>
</evidence>
<evidence type="ECO:0000256" key="3">
    <source>
        <dbReference type="ARBA" id="ARBA00022679"/>
    </source>
</evidence>
<dbReference type="GO" id="GO:0005886">
    <property type="term" value="C:plasma membrane"/>
    <property type="evidence" value="ECO:0007669"/>
    <property type="project" value="TreeGrafter"/>
</dbReference>
<keyword evidence="3 9" id="KW-0808">Transferase</keyword>
<feature type="domain" description="Glycosyltransferase 2-like" evidence="8">
    <location>
        <begin position="193"/>
        <end position="381"/>
    </location>
</feature>
<dbReference type="InterPro" id="IPR029044">
    <property type="entry name" value="Nucleotide-diphossugar_trans"/>
</dbReference>
<evidence type="ECO:0000259" key="8">
    <source>
        <dbReference type="Pfam" id="PF13632"/>
    </source>
</evidence>
<evidence type="ECO:0000256" key="2">
    <source>
        <dbReference type="ARBA" id="ARBA00022676"/>
    </source>
</evidence>
<dbReference type="RefSeq" id="WP_148377037.1">
    <property type="nucleotide sequence ID" value="NZ_VSIY01000004.1"/>
</dbReference>
<feature type="transmembrane region" description="Helical" evidence="7">
    <location>
        <begin position="433"/>
        <end position="454"/>
    </location>
</feature>
<dbReference type="EMBL" id="VSIY01000004">
    <property type="protein sequence ID" value="TYB82274.1"/>
    <property type="molecule type" value="Genomic_DNA"/>
</dbReference>
<dbReference type="InterPro" id="IPR001173">
    <property type="entry name" value="Glyco_trans_2-like"/>
</dbReference>
<comment type="subcellular location">
    <subcellularLocation>
        <location evidence="1">Membrane</location>
        <topology evidence="1">Multi-pass membrane protein</topology>
    </subcellularLocation>
</comment>
<dbReference type="AlphaFoldDB" id="A0A5D0RNW9"/>
<evidence type="ECO:0000256" key="1">
    <source>
        <dbReference type="ARBA" id="ARBA00004141"/>
    </source>
</evidence>
<evidence type="ECO:0000313" key="10">
    <source>
        <dbReference type="Proteomes" id="UP000322080"/>
    </source>
</evidence>
<feature type="transmembrane region" description="Helical" evidence="7">
    <location>
        <begin position="361"/>
        <end position="383"/>
    </location>
</feature>
<reference evidence="9 10" key="1">
    <citation type="submission" date="2019-08" db="EMBL/GenBank/DDBJ databases">
        <title>Identification of a novel species of the genus Boseongicola.</title>
        <authorList>
            <person name="Zhang X.-Q."/>
        </authorList>
    </citation>
    <scope>NUCLEOTIDE SEQUENCE [LARGE SCALE GENOMIC DNA]</scope>
    <source>
        <strain evidence="9 10">HY14</strain>
    </source>
</reference>
<accession>A0A5D0RNW9</accession>
<dbReference type="SUPFAM" id="SSF53448">
    <property type="entry name" value="Nucleotide-diphospho-sugar transferases"/>
    <property type="match status" value="1"/>
</dbReference>
<dbReference type="Pfam" id="PF13632">
    <property type="entry name" value="Glyco_trans_2_3"/>
    <property type="match status" value="1"/>
</dbReference>
<feature type="transmembrane region" description="Helical" evidence="7">
    <location>
        <begin position="31"/>
        <end position="49"/>
    </location>
</feature>
<dbReference type="GO" id="GO:0016758">
    <property type="term" value="F:hexosyltransferase activity"/>
    <property type="evidence" value="ECO:0007669"/>
    <property type="project" value="TreeGrafter"/>
</dbReference>
<dbReference type="PANTHER" id="PTHR43867:SF2">
    <property type="entry name" value="CELLULOSE SYNTHASE CATALYTIC SUBUNIT A [UDP-FORMING]"/>
    <property type="match status" value="1"/>
</dbReference>
<comment type="caution">
    <text evidence="9">The sequence shown here is derived from an EMBL/GenBank/DDBJ whole genome shotgun (WGS) entry which is preliminary data.</text>
</comment>
<keyword evidence="10" id="KW-1185">Reference proteome</keyword>
<feature type="transmembrane region" description="Helical" evidence="7">
    <location>
        <begin position="543"/>
        <end position="561"/>
    </location>
</feature>
<keyword evidence="5 7" id="KW-1133">Transmembrane helix</keyword>
<sequence>MSGLPDIAPVGAGTARPFREPVLRGRARRKYAALVAVWAMCAAFFWVWWLQPSHNIGWGRYLLVSACLFWIFFLQAYFIAMFMRAQRAVVGTDDLPPARVAMVVTKAPAEPFSLVQETLRAMLAQDVGHDTWLADEDPQPETIAWCDAHGVKISTRKWVDAYHRPTWPRRTRCKEGNLAYFYDHFGYDGYDFVAQLDADHVPQPGYLREMLRPFADPAVGYVSAPSICSKNAAQSWAARTRLHAEAMFHGVLQAGYSNGWAPMCIGSHYAVRTVALKEIGGLGPELAEDHSTSMIMNAGGWKGVHAMDAIAIGQGPACLNDLVTQEFQWSRSLVTLLLSHTPRYFRALSPRQRFQFVFSQLWYPLFAAFMAIMFAMPIAALMFDMRFVGVTYPAFLGHILPSIAVLIALAYLIRADGYFRPRDAKVLGWEKAFFAALQWPWVLWGCVMAVRDRLTGRFVDFRVTPKGDKASSLVPWPVLLPYFGLAMLSLLPVLVADGVADAAGFYIFALVNAAIYSGLFLIIVANHLRENPGSRQSLRGQAAFQFGCVAVLGAAIGYGVMQRGHDAAIALATTQGKVSFLRSDYVVAGAGQGASGNVHVSYNARWVYDLIDSLTEREGRHGSP</sequence>
<evidence type="ECO:0000256" key="5">
    <source>
        <dbReference type="ARBA" id="ARBA00022989"/>
    </source>
</evidence>
<feature type="transmembrane region" description="Helical" evidence="7">
    <location>
        <begin position="61"/>
        <end position="80"/>
    </location>
</feature>
<feature type="transmembrane region" description="Helical" evidence="7">
    <location>
        <begin position="474"/>
        <end position="496"/>
    </location>
</feature>
<evidence type="ECO:0000256" key="4">
    <source>
        <dbReference type="ARBA" id="ARBA00022692"/>
    </source>
</evidence>
<dbReference type="Proteomes" id="UP000322080">
    <property type="component" value="Unassembled WGS sequence"/>
</dbReference>
<keyword evidence="2" id="KW-0328">Glycosyltransferase</keyword>
<evidence type="ECO:0000313" key="9">
    <source>
        <dbReference type="EMBL" id="TYB82274.1"/>
    </source>
</evidence>
<protein>
    <submittedName>
        <fullName evidence="9">Glycosyltransferase</fullName>
    </submittedName>
</protein>
<dbReference type="PANTHER" id="PTHR43867">
    <property type="entry name" value="CELLULOSE SYNTHASE CATALYTIC SUBUNIT A [UDP-FORMING]"/>
    <property type="match status" value="1"/>
</dbReference>
<keyword evidence="4 7" id="KW-0812">Transmembrane</keyword>
<keyword evidence="6 7" id="KW-0472">Membrane</keyword>
<name>A0A5D0RNW9_9RHOB</name>
<dbReference type="Gene3D" id="3.90.550.10">
    <property type="entry name" value="Spore Coat Polysaccharide Biosynthesis Protein SpsA, Chain A"/>
    <property type="match status" value="1"/>
</dbReference>
<feature type="transmembrane region" description="Helical" evidence="7">
    <location>
        <begin position="503"/>
        <end position="523"/>
    </location>
</feature>
<proteinExistence type="predicted"/>
<evidence type="ECO:0000256" key="7">
    <source>
        <dbReference type="SAM" id="Phobius"/>
    </source>
</evidence>
<gene>
    <name evidence="9" type="ORF">FVF75_05995</name>
</gene>
<dbReference type="InterPro" id="IPR050321">
    <property type="entry name" value="Glycosyltr_2/OpgH_subfam"/>
</dbReference>